<dbReference type="Proteomes" id="UP000077315">
    <property type="component" value="Unassembled WGS sequence"/>
</dbReference>
<protein>
    <submittedName>
        <fullName evidence="1">Uncharacterized protein</fullName>
    </submittedName>
</protein>
<evidence type="ECO:0000313" key="2">
    <source>
        <dbReference type="Proteomes" id="UP000077315"/>
    </source>
</evidence>
<organism evidence="1 2">
    <name type="scientific">Phycomyces blakesleeanus (strain ATCC 8743b / DSM 1359 / FGSC 10004 / NBRC 33097 / NRRL 1555)</name>
    <dbReference type="NCBI Taxonomy" id="763407"/>
    <lineage>
        <taxon>Eukaryota</taxon>
        <taxon>Fungi</taxon>
        <taxon>Fungi incertae sedis</taxon>
        <taxon>Mucoromycota</taxon>
        <taxon>Mucoromycotina</taxon>
        <taxon>Mucoromycetes</taxon>
        <taxon>Mucorales</taxon>
        <taxon>Phycomycetaceae</taxon>
        <taxon>Phycomyces</taxon>
    </lineage>
</organism>
<dbReference type="GeneID" id="29002778"/>
<reference evidence="2" key="1">
    <citation type="submission" date="2015-06" db="EMBL/GenBank/DDBJ databases">
        <title>Expansion of signal transduction pathways in fungi by whole-genome duplication.</title>
        <authorList>
            <consortium name="DOE Joint Genome Institute"/>
            <person name="Corrochano L.M."/>
            <person name="Kuo A."/>
            <person name="Marcet-Houben M."/>
            <person name="Polaino S."/>
            <person name="Salamov A."/>
            <person name="Villalobos J.M."/>
            <person name="Alvarez M.I."/>
            <person name="Avalos J."/>
            <person name="Benito E.P."/>
            <person name="Benoit I."/>
            <person name="Burger G."/>
            <person name="Camino L.P."/>
            <person name="Canovas D."/>
            <person name="Cerda-Olmedo E."/>
            <person name="Cheng J.-F."/>
            <person name="Dominguez A."/>
            <person name="Elias M."/>
            <person name="Eslava A.P."/>
            <person name="Glaser F."/>
            <person name="Grimwood J."/>
            <person name="Gutierrez G."/>
            <person name="Heitman J."/>
            <person name="Henrissat B."/>
            <person name="Iturriaga E.A."/>
            <person name="Lang B.F."/>
            <person name="Lavin J.L."/>
            <person name="Lee S."/>
            <person name="Li W."/>
            <person name="Lindquist E."/>
            <person name="Lopez-Garcia S."/>
            <person name="Luque E.M."/>
            <person name="Marcos A.T."/>
            <person name="Martin J."/>
            <person name="McCluskey K."/>
            <person name="Medina H.R."/>
            <person name="Miralles-Duran A."/>
            <person name="Miyazaki A."/>
            <person name="Munoz-Torres E."/>
            <person name="Oguiza J.A."/>
            <person name="Ohm R."/>
            <person name="Olmedo M."/>
            <person name="Orejas M."/>
            <person name="Ortiz-Castellanos L."/>
            <person name="Pisabarro A.G."/>
            <person name="Rodriguez-Romero J."/>
            <person name="Ruiz-Herrera J."/>
            <person name="Ruiz-Vazquez R."/>
            <person name="Sanz C."/>
            <person name="Schackwitz W."/>
            <person name="Schmutz J."/>
            <person name="Shahriari M."/>
            <person name="Shelest E."/>
            <person name="Silva-Franco F."/>
            <person name="Soanes D."/>
            <person name="Syed K."/>
            <person name="Tagua V.G."/>
            <person name="Talbot N.J."/>
            <person name="Thon M."/>
            <person name="De vries R.P."/>
            <person name="Wiebenga A."/>
            <person name="Yadav J.S."/>
            <person name="Braun E.L."/>
            <person name="Baker S."/>
            <person name="Garre V."/>
            <person name="Horwitz B."/>
            <person name="Torres-Martinez S."/>
            <person name="Idnurm A."/>
            <person name="Herrera-Estrella A."/>
            <person name="Gabaldon T."/>
            <person name="Grigoriev I.V."/>
        </authorList>
    </citation>
    <scope>NUCLEOTIDE SEQUENCE [LARGE SCALE GENOMIC DNA]</scope>
    <source>
        <strain evidence="2">NRRL 1555(-)</strain>
    </source>
</reference>
<dbReference type="OrthoDB" id="2286816at2759"/>
<name>A0A167P3P5_PHYB8</name>
<dbReference type="AlphaFoldDB" id="A0A167P3P5"/>
<dbReference type="VEuPathDB" id="FungiDB:PHYBLDRAFT_68007"/>
<evidence type="ECO:0000313" key="1">
    <source>
        <dbReference type="EMBL" id="OAD77184.1"/>
    </source>
</evidence>
<keyword evidence="2" id="KW-1185">Reference proteome</keyword>
<sequence length="134" mass="15342">MTETRVDFIPIRTNKIPSATARINALINYLWKKKQETDISVFLEEQKLIQLQFHMSTRQCQHIMHKDSILSREVQEEELSSIGEAETKGILNNLASYQSVGASNYLGLVLQYGSYQTIFECKQIIKTSSLITIT</sequence>
<accession>A0A167P3P5</accession>
<dbReference type="RefSeq" id="XP_018295224.1">
    <property type="nucleotide sequence ID" value="XM_018441872.1"/>
</dbReference>
<proteinExistence type="predicted"/>
<gene>
    <name evidence="1" type="ORF">PHYBLDRAFT_68007</name>
</gene>
<dbReference type="EMBL" id="KV440975">
    <property type="protein sequence ID" value="OAD77184.1"/>
    <property type="molecule type" value="Genomic_DNA"/>
</dbReference>
<dbReference type="InParanoid" id="A0A167P3P5"/>